<accession>A0A8X6VN47</accession>
<dbReference type="EMBL" id="BMAU01021325">
    <property type="protein sequence ID" value="GFY13929.1"/>
    <property type="molecule type" value="Genomic_DNA"/>
</dbReference>
<protein>
    <submittedName>
        <fullName evidence="1">Uncharacterized protein</fullName>
    </submittedName>
</protein>
<organism evidence="1 2">
    <name type="scientific">Trichonephila clavipes</name>
    <name type="common">Golden silk orbweaver</name>
    <name type="synonym">Nephila clavipes</name>
    <dbReference type="NCBI Taxonomy" id="2585209"/>
    <lineage>
        <taxon>Eukaryota</taxon>
        <taxon>Metazoa</taxon>
        <taxon>Ecdysozoa</taxon>
        <taxon>Arthropoda</taxon>
        <taxon>Chelicerata</taxon>
        <taxon>Arachnida</taxon>
        <taxon>Araneae</taxon>
        <taxon>Araneomorphae</taxon>
        <taxon>Entelegynae</taxon>
        <taxon>Araneoidea</taxon>
        <taxon>Nephilidae</taxon>
        <taxon>Trichonephila</taxon>
    </lineage>
</organism>
<sequence>MCSLNDAVLPTGVIDFDETGHMDRRYVSDDVTKTVVANSTLFFLSLVFLLSHLVELDVEQSFVELTMTIPDLAPFSPNFHTLPTGGHHPRQVAAVAEWYRYRTVARFVTGSSPVPLKTR</sequence>
<reference evidence="1" key="1">
    <citation type="submission" date="2020-08" db="EMBL/GenBank/DDBJ databases">
        <title>Multicomponent nature underlies the extraordinary mechanical properties of spider dragline silk.</title>
        <authorList>
            <person name="Kono N."/>
            <person name="Nakamura H."/>
            <person name="Mori M."/>
            <person name="Yoshida Y."/>
            <person name="Ohtoshi R."/>
            <person name="Malay A.D."/>
            <person name="Moran D.A.P."/>
            <person name="Tomita M."/>
            <person name="Numata K."/>
            <person name="Arakawa K."/>
        </authorList>
    </citation>
    <scope>NUCLEOTIDE SEQUENCE</scope>
</reference>
<keyword evidence="2" id="KW-1185">Reference proteome</keyword>
<dbReference type="Proteomes" id="UP000887159">
    <property type="component" value="Unassembled WGS sequence"/>
</dbReference>
<dbReference type="AlphaFoldDB" id="A0A8X6VN47"/>
<evidence type="ECO:0000313" key="1">
    <source>
        <dbReference type="EMBL" id="GFY13929.1"/>
    </source>
</evidence>
<gene>
    <name evidence="1" type="ORF">TNCV_1295901</name>
</gene>
<name>A0A8X6VN47_TRICX</name>
<proteinExistence type="predicted"/>
<comment type="caution">
    <text evidence="1">The sequence shown here is derived from an EMBL/GenBank/DDBJ whole genome shotgun (WGS) entry which is preliminary data.</text>
</comment>
<evidence type="ECO:0000313" key="2">
    <source>
        <dbReference type="Proteomes" id="UP000887159"/>
    </source>
</evidence>